<dbReference type="RefSeq" id="XP_017986076.1">
    <property type="nucleotide sequence ID" value="XM_018130587.1"/>
</dbReference>
<dbReference type="AlphaFoldDB" id="A0A120K174"/>
<organism evidence="2 3">
    <name type="scientific">Eremothecium sinecaudum</name>
    <dbReference type="NCBI Taxonomy" id="45286"/>
    <lineage>
        <taxon>Eukaryota</taxon>
        <taxon>Fungi</taxon>
        <taxon>Dikarya</taxon>
        <taxon>Ascomycota</taxon>
        <taxon>Saccharomycotina</taxon>
        <taxon>Saccharomycetes</taxon>
        <taxon>Saccharomycetales</taxon>
        <taxon>Saccharomycetaceae</taxon>
        <taxon>Eremothecium</taxon>
    </lineage>
</organism>
<feature type="region of interest" description="Disordered" evidence="1">
    <location>
        <begin position="128"/>
        <end position="167"/>
    </location>
</feature>
<dbReference type="OrthoDB" id="4076003at2759"/>
<name>A0A120K174_9SACH</name>
<dbReference type="GeneID" id="28722539"/>
<gene>
    <name evidence="2" type="ORF">AW171_hschr2890</name>
</gene>
<dbReference type="EMBL" id="CP014242">
    <property type="protein sequence ID" value="AMD19080.1"/>
    <property type="molecule type" value="Genomic_DNA"/>
</dbReference>
<keyword evidence="3" id="KW-1185">Reference proteome</keyword>
<accession>A0A120K174</accession>
<evidence type="ECO:0000313" key="2">
    <source>
        <dbReference type="EMBL" id="AMD19080.1"/>
    </source>
</evidence>
<evidence type="ECO:0000313" key="3">
    <source>
        <dbReference type="Proteomes" id="UP000243052"/>
    </source>
</evidence>
<dbReference type="Proteomes" id="UP000243052">
    <property type="component" value="Chromosome ii"/>
</dbReference>
<reference evidence="2 3" key="1">
    <citation type="submission" date="2016-01" db="EMBL/GenBank/DDBJ databases">
        <title>Genome sequence of the yeast Holleya sinecauda.</title>
        <authorList>
            <person name="Dietrich F.S."/>
        </authorList>
    </citation>
    <scope>NUCLEOTIDE SEQUENCE [LARGE SCALE GENOMIC DNA]</scope>
    <source>
        <strain evidence="2 3">ATCC 58844</strain>
    </source>
</reference>
<feature type="region of interest" description="Disordered" evidence="1">
    <location>
        <begin position="312"/>
        <end position="334"/>
    </location>
</feature>
<evidence type="ECO:0000256" key="1">
    <source>
        <dbReference type="SAM" id="MobiDB-lite"/>
    </source>
</evidence>
<protein>
    <submittedName>
        <fullName evidence="2">HBR179Cp</fullName>
    </submittedName>
</protein>
<sequence>MIRGNQGTTPSLLKSLPIDTVLTPDPAPVLRVGIITAPLQKLGGEGVLAASCQPAVQGFVAEEIMDDFGSGEQLSTGLATRLMPPYNPRYKCGSTLVADARVSEQQPVQVQTHSRNGAWRSLRCNKVSSTPKEIKSPSKSKLSLLDDQNLTSFPIPPPRKSPTRNNEYLSNSVSMRVHAHDRRISLEPAVKDVDNINELVLIEDYVSSASDMAPNCTSGFLNTAPRRCDIRATKKKMSLSDLKSRINKSNHTGRVPLRLKNSRQLSLHSSLTLTPRVVNDSDVAYREETPTEFFRDEFTGYQLHNKQLAHRKCGSEDGSAPLRSSPDVIDDQTTNSTSVTAVSSNVDKILLDILKPAELSSCVSDKYLSDLNITSQLRYCVICEKPLYELSALIPPDKNFREILCQDCTEKYEKASKILEDYEFETTVESIDDFMDSSMESGLGDEPRVIVANHNDKFVTKKFSHQLLNRLYLQSNNVSATTESPTLSNFRKGINMGKSLDASTRAWFYAAKNKLRWRWRASGLLPWFLTSSR</sequence>
<proteinExistence type="predicted"/>